<dbReference type="InterPro" id="IPR005493">
    <property type="entry name" value="RraA/RraA-like"/>
</dbReference>
<evidence type="ECO:0000256" key="11">
    <source>
        <dbReference type="ARBA" id="ARBA00032305"/>
    </source>
</evidence>
<evidence type="ECO:0000256" key="13">
    <source>
        <dbReference type="PIRSR" id="PIRSR605493-1"/>
    </source>
</evidence>
<proteinExistence type="inferred from homology"/>
<dbReference type="Proteomes" id="UP000292685">
    <property type="component" value="Unassembled WGS sequence"/>
</dbReference>
<evidence type="ECO:0000256" key="9">
    <source>
        <dbReference type="ARBA" id="ARBA00029596"/>
    </source>
</evidence>
<comment type="similarity">
    <text evidence="3">Belongs to the class II aldolase/RraA-like family.</text>
</comment>
<dbReference type="GO" id="GO:0008948">
    <property type="term" value="F:oxaloacetate decarboxylase activity"/>
    <property type="evidence" value="ECO:0007669"/>
    <property type="project" value="UniProtKB-EC"/>
</dbReference>
<dbReference type="EMBL" id="SHLA01000001">
    <property type="protein sequence ID" value="RZU63221.1"/>
    <property type="molecule type" value="Genomic_DNA"/>
</dbReference>
<dbReference type="SUPFAM" id="SSF89562">
    <property type="entry name" value="RraA-like"/>
    <property type="match status" value="1"/>
</dbReference>
<dbReference type="PANTHER" id="PTHR33254:SF4">
    <property type="entry name" value="4-HYDROXY-4-METHYL-2-OXOGLUTARATE ALDOLASE 3-RELATED"/>
    <property type="match status" value="1"/>
</dbReference>
<evidence type="ECO:0000256" key="8">
    <source>
        <dbReference type="ARBA" id="ARBA00025046"/>
    </source>
</evidence>
<dbReference type="GO" id="GO:0047443">
    <property type="term" value="F:4-hydroxy-4-methyl-2-oxoglutarate aldolase activity"/>
    <property type="evidence" value="ECO:0007669"/>
    <property type="project" value="UniProtKB-EC"/>
</dbReference>
<comment type="function">
    <text evidence="8">Catalyzes the aldol cleavage of 4-hydroxy-4-methyl-2-oxoglutarate (HMG) into 2 molecules of pyruvate. Also contains a secondary oxaloacetate (OAA) decarboxylase activity due to the common pyruvate enolate transition state formed following C-C bond cleavage in the retro-aldol and decarboxylation reactions.</text>
</comment>
<keyword evidence="13" id="KW-0479">Metal-binding</keyword>
<dbReference type="InterPro" id="IPR036704">
    <property type="entry name" value="RraA/RraA-like_sf"/>
</dbReference>
<dbReference type="PANTHER" id="PTHR33254">
    <property type="entry name" value="4-HYDROXY-4-METHYL-2-OXOGLUTARATE ALDOLASE 3-RELATED"/>
    <property type="match status" value="1"/>
</dbReference>
<evidence type="ECO:0000256" key="10">
    <source>
        <dbReference type="ARBA" id="ARBA00030169"/>
    </source>
</evidence>
<dbReference type="AlphaFoldDB" id="A0A4Q8AH66"/>
<comment type="catalytic activity">
    <reaction evidence="1">
        <text>4-hydroxy-4-methyl-2-oxoglutarate = 2 pyruvate</text>
        <dbReference type="Rhea" id="RHEA:22748"/>
        <dbReference type="ChEBI" id="CHEBI:15361"/>
        <dbReference type="ChEBI" id="CHEBI:58276"/>
        <dbReference type="EC" id="4.1.3.17"/>
    </reaction>
</comment>
<evidence type="ECO:0000313" key="14">
    <source>
        <dbReference type="EMBL" id="RZU63221.1"/>
    </source>
</evidence>
<dbReference type="Pfam" id="PF03737">
    <property type="entry name" value="RraA-like"/>
    <property type="match status" value="1"/>
</dbReference>
<dbReference type="OrthoDB" id="943692at2"/>
<dbReference type="GO" id="GO:0046872">
    <property type="term" value="F:metal ion binding"/>
    <property type="evidence" value="ECO:0007669"/>
    <property type="project" value="UniProtKB-KW"/>
</dbReference>
<reference evidence="14 15" key="1">
    <citation type="submission" date="2019-02" db="EMBL/GenBank/DDBJ databases">
        <title>Sequencing the genomes of 1000 actinobacteria strains.</title>
        <authorList>
            <person name="Klenk H.-P."/>
        </authorList>
    </citation>
    <scope>NUCLEOTIDE SEQUENCE [LARGE SCALE GENOMIC DNA]</scope>
    <source>
        <strain evidence="14 15">DSM 17364</strain>
    </source>
</reference>
<name>A0A4Q8AH66_9MICC</name>
<comment type="cofactor">
    <cofactor evidence="13">
        <name>Mg(2+)</name>
        <dbReference type="ChEBI" id="CHEBI:18420"/>
    </cofactor>
</comment>
<gene>
    <name evidence="14" type="ORF">EV380_2833</name>
</gene>
<organism evidence="14 15">
    <name type="scientific">Zhihengliuella halotolerans</name>
    <dbReference type="NCBI Taxonomy" id="370736"/>
    <lineage>
        <taxon>Bacteria</taxon>
        <taxon>Bacillati</taxon>
        <taxon>Actinomycetota</taxon>
        <taxon>Actinomycetes</taxon>
        <taxon>Micrococcales</taxon>
        <taxon>Micrococcaceae</taxon>
        <taxon>Zhihengliuella</taxon>
    </lineage>
</organism>
<evidence type="ECO:0000256" key="3">
    <source>
        <dbReference type="ARBA" id="ARBA00008621"/>
    </source>
</evidence>
<evidence type="ECO:0000256" key="1">
    <source>
        <dbReference type="ARBA" id="ARBA00001342"/>
    </source>
</evidence>
<dbReference type="EC" id="4.1.3.17" evidence="5"/>
<evidence type="ECO:0000256" key="5">
    <source>
        <dbReference type="ARBA" id="ARBA00012213"/>
    </source>
</evidence>
<comment type="catalytic activity">
    <reaction evidence="12">
        <text>oxaloacetate + H(+) = pyruvate + CO2</text>
        <dbReference type="Rhea" id="RHEA:15641"/>
        <dbReference type="ChEBI" id="CHEBI:15361"/>
        <dbReference type="ChEBI" id="CHEBI:15378"/>
        <dbReference type="ChEBI" id="CHEBI:16452"/>
        <dbReference type="ChEBI" id="CHEBI:16526"/>
        <dbReference type="EC" id="4.1.1.112"/>
    </reaction>
</comment>
<keyword evidence="15" id="KW-1185">Reference proteome</keyword>
<feature type="binding site" evidence="13">
    <location>
        <begin position="82"/>
        <end position="85"/>
    </location>
    <ligand>
        <name>substrate</name>
    </ligand>
</feature>
<comment type="subunit">
    <text evidence="4">Homotrimer.</text>
</comment>
<dbReference type="CDD" id="cd16841">
    <property type="entry name" value="RraA_family"/>
    <property type="match status" value="1"/>
</dbReference>
<dbReference type="Gene3D" id="3.50.30.40">
    <property type="entry name" value="Ribonuclease E inhibitor RraA/RraA-like"/>
    <property type="match status" value="1"/>
</dbReference>
<dbReference type="RefSeq" id="WP_130451652.1">
    <property type="nucleotide sequence ID" value="NZ_SHLA01000001.1"/>
</dbReference>
<dbReference type="EC" id="4.1.1.112" evidence="6"/>
<comment type="caution">
    <text evidence="14">The sequence shown here is derived from an EMBL/GenBank/DDBJ whole genome shotgun (WGS) entry which is preliminary data.</text>
</comment>
<evidence type="ECO:0000256" key="2">
    <source>
        <dbReference type="ARBA" id="ARBA00001968"/>
    </source>
</evidence>
<keyword evidence="13" id="KW-0460">Magnesium</keyword>
<sequence>MTNSPNLPDVSPTSLADLVDRDRVMDPGIRPLWSPMPRVTGSVYAVRCAPGDNLMMHAAIYRAEPGSVIVVDSGGTPLAVAGGNVCAVAQRRGIAGFVVDGNIRDLQEVREMGFPVFARGVFPKPGTKEHVVASGEAVVGGVEVRAGDVVVADEEGIVVAGADRAAELLAAAAEREAADAAQSLDEWEAAHRRKIEAGLAAGGDAAGLPD</sequence>
<feature type="binding site" evidence="13">
    <location>
        <position position="104"/>
    </location>
    <ligand>
        <name>substrate</name>
    </ligand>
</feature>
<comment type="cofactor">
    <cofactor evidence="2">
        <name>a divalent metal cation</name>
        <dbReference type="ChEBI" id="CHEBI:60240"/>
    </cofactor>
</comment>
<evidence type="ECO:0000256" key="12">
    <source>
        <dbReference type="ARBA" id="ARBA00047973"/>
    </source>
</evidence>
<evidence type="ECO:0000256" key="7">
    <source>
        <dbReference type="ARBA" id="ARBA00016549"/>
    </source>
</evidence>
<feature type="binding site" evidence="13">
    <location>
        <position position="105"/>
    </location>
    <ligand>
        <name>Mg(2+)</name>
        <dbReference type="ChEBI" id="CHEBI:18420"/>
    </ligand>
</feature>
<evidence type="ECO:0000256" key="4">
    <source>
        <dbReference type="ARBA" id="ARBA00011233"/>
    </source>
</evidence>
<accession>A0A4Q8AH66</accession>
<evidence type="ECO:0000313" key="15">
    <source>
        <dbReference type="Proteomes" id="UP000292685"/>
    </source>
</evidence>
<protein>
    <recommendedName>
        <fullName evidence="7">Putative 4-hydroxy-4-methyl-2-oxoglutarate aldolase</fullName>
        <ecNumber evidence="6">4.1.1.112</ecNumber>
        <ecNumber evidence="5">4.1.3.17</ecNumber>
    </recommendedName>
    <alternativeName>
        <fullName evidence="11">Oxaloacetate decarboxylase</fullName>
    </alternativeName>
    <alternativeName>
        <fullName evidence="9">Regulator of ribonuclease activity homolog</fullName>
    </alternativeName>
    <alternativeName>
        <fullName evidence="10">RraA-like protein</fullName>
    </alternativeName>
</protein>
<evidence type="ECO:0000256" key="6">
    <source>
        <dbReference type="ARBA" id="ARBA00012947"/>
    </source>
</evidence>